<evidence type="ECO:0000259" key="8">
    <source>
        <dbReference type="PROSITE" id="PS51358"/>
    </source>
</evidence>
<dbReference type="InterPro" id="IPR012976">
    <property type="entry name" value="NOSIC"/>
</dbReference>
<dbReference type="Gene3D" id="1.10.246.90">
    <property type="entry name" value="Nop domain"/>
    <property type="match status" value="1"/>
</dbReference>
<dbReference type="PANTHER" id="PTHR10894:SF0">
    <property type="entry name" value="NUCLEOLAR PROTEIN 56"/>
    <property type="match status" value="1"/>
</dbReference>
<evidence type="ECO:0000256" key="1">
    <source>
        <dbReference type="ARBA" id="ARBA00004604"/>
    </source>
</evidence>
<sequence>MLFLLHESASGLGLLEVVEADDVASGVEEAMLAQSDFSRFARMVRLKAFAPFSSAEHALENANAVSEGAITDYLREFVEANLPSAGHKSASKKSKSAAEAATAVQLGVHDQKTAQALHDAIGASTGVAINADARSAELLRGVRCHFERLIDGLKAGDLAKAQLGLAHSYSRSKVKFNVNRSETGILNSIALLDTLDKDINTFAMRVREWYSWHFPELVKIAPDNIQYARLVRVVRNKADLSEESLPAIKAVVMDEAVAQDILDAARSSMGTDISEVDLVNIDGFSGRVVELAEYRTSLQAYLASKMGAVAPNLGALLGDTVAARLIAHAGSLTNLAKYPASTVQILGAEKALFRALKTKGKTPKYGLLYHSTFIGRAKLKNKGRISRYLANKCSIASRVDCFSDHATDVFGRMLRDQVDERLKFYDTGAAPRKNTDVMQAAIAEAEAVADAMDVGAAAADDEDDDDDDTDGDEPMAATPVAAAAPAAATPASKKKKDKSAKKAAKAAKADADVKTPKSSKKDKKRSREEEGGKSAKKSSSKKSKKAAVVA</sequence>
<dbReference type="InterPro" id="IPR036070">
    <property type="entry name" value="Nop_dom_sf"/>
</dbReference>
<dbReference type="AlphaFoldDB" id="A0A1X6PE80"/>
<comment type="similarity">
    <text evidence="2">Belongs to the NOP5/NOP56 family.</text>
</comment>
<evidence type="ECO:0000256" key="4">
    <source>
        <dbReference type="ARBA" id="ARBA00023242"/>
    </source>
</evidence>
<evidence type="ECO:0000256" key="2">
    <source>
        <dbReference type="ARBA" id="ARBA00009211"/>
    </source>
</evidence>
<feature type="signal peptide" evidence="7">
    <location>
        <begin position="1"/>
        <end position="20"/>
    </location>
</feature>
<dbReference type="GO" id="GO:0042254">
    <property type="term" value="P:ribosome biogenesis"/>
    <property type="evidence" value="ECO:0007669"/>
    <property type="project" value="UniProtKB-KW"/>
</dbReference>
<feature type="compositionally biased region" description="Basic residues" evidence="6">
    <location>
        <begin position="534"/>
        <end position="550"/>
    </location>
</feature>
<protein>
    <recommendedName>
        <fullName evidence="5">Nucleolar protein 56</fullName>
    </recommendedName>
</protein>
<evidence type="ECO:0000256" key="7">
    <source>
        <dbReference type="SAM" id="SignalP"/>
    </source>
</evidence>
<dbReference type="PROSITE" id="PS51358">
    <property type="entry name" value="NOP"/>
    <property type="match status" value="1"/>
</dbReference>
<dbReference type="InterPro" id="IPR042239">
    <property type="entry name" value="Nop_C"/>
</dbReference>
<evidence type="ECO:0000256" key="6">
    <source>
        <dbReference type="SAM" id="MobiDB-lite"/>
    </source>
</evidence>
<evidence type="ECO:0000256" key="5">
    <source>
        <dbReference type="ARBA" id="ARBA00040742"/>
    </source>
</evidence>
<feature type="compositionally biased region" description="Acidic residues" evidence="6">
    <location>
        <begin position="459"/>
        <end position="473"/>
    </location>
</feature>
<comment type="subcellular location">
    <subcellularLocation>
        <location evidence="1">Nucleus</location>
        <location evidence="1">Nucleolus</location>
    </subcellularLocation>
</comment>
<evidence type="ECO:0000256" key="3">
    <source>
        <dbReference type="ARBA" id="ARBA00022517"/>
    </source>
</evidence>
<dbReference type="Pfam" id="PF01798">
    <property type="entry name" value="Nop"/>
    <property type="match status" value="1"/>
</dbReference>
<dbReference type="InterPro" id="IPR012974">
    <property type="entry name" value="NOP58/56_N"/>
</dbReference>
<name>A0A1X6PE80_PORUM</name>
<dbReference type="PANTHER" id="PTHR10894">
    <property type="entry name" value="NUCLEOLAR PROTEIN 5 NUCLEOLAR PROTEIN NOP5 NOP58"/>
    <property type="match status" value="1"/>
</dbReference>
<keyword evidence="10" id="KW-1185">Reference proteome</keyword>
<dbReference type="Pfam" id="PF08156">
    <property type="entry name" value="NOP5NT"/>
    <property type="match status" value="1"/>
</dbReference>
<feature type="compositionally biased region" description="Basic residues" evidence="6">
    <location>
        <begin position="492"/>
        <end position="505"/>
    </location>
</feature>
<dbReference type="FunFam" id="1.10.287.4070:FF:000002">
    <property type="entry name" value="Nucleolar protein 56"/>
    <property type="match status" value="1"/>
</dbReference>
<dbReference type="OrthoDB" id="6780543at2759"/>
<gene>
    <name evidence="9" type="ORF">BU14_0087s0006</name>
</gene>
<keyword evidence="4" id="KW-0539">Nucleus</keyword>
<feature type="chain" id="PRO_5012100822" description="Nucleolar protein 56" evidence="7">
    <location>
        <begin position="21"/>
        <end position="550"/>
    </location>
</feature>
<evidence type="ECO:0000313" key="9">
    <source>
        <dbReference type="EMBL" id="OSX79056.1"/>
    </source>
</evidence>
<keyword evidence="3" id="KW-0690">Ribosome biogenesis</keyword>
<dbReference type="SMART" id="SM00931">
    <property type="entry name" value="NOSIC"/>
    <property type="match status" value="1"/>
</dbReference>
<proteinExistence type="inferred from homology"/>
<dbReference type="GO" id="GO:0031428">
    <property type="term" value="C:box C/D methylation guide snoRNP complex"/>
    <property type="evidence" value="ECO:0007669"/>
    <property type="project" value="InterPro"/>
</dbReference>
<dbReference type="SUPFAM" id="SSF89124">
    <property type="entry name" value="Nop domain"/>
    <property type="match status" value="1"/>
</dbReference>
<evidence type="ECO:0000313" key="10">
    <source>
        <dbReference type="Proteomes" id="UP000218209"/>
    </source>
</evidence>
<feature type="domain" description="Nop" evidence="8">
    <location>
        <begin position="309"/>
        <end position="427"/>
    </location>
</feature>
<dbReference type="FunFam" id="1.10.246.90:FF:000001">
    <property type="entry name" value="Nucleolar protein 56"/>
    <property type="match status" value="1"/>
</dbReference>
<dbReference type="InterPro" id="IPR002687">
    <property type="entry name" value="Nop_dom"/>
</dbReference>
<organism evidence="9 10">
    <name type="scientific">Porphyra umbilicalis</name>
    <name type="common">Purple laver</name>
    <name type="synonym">Red alga</name>
    <dbReference type="NCBI Taxonomy" id="2786"/>
    <lineage>
        <taxon>Eukaryota</taxon>
        <taxon>Rhodophyta</taxon>
        <taxon>Bangiophyceae</taxon>
        <taxon>Bangiales</taxon>
        <taxon>Bangiaceae</taxon>
        <taxon>Porphyra</taxon>
    </lineage>
</organism>
<dbReference type="Gene3D" id="1.10.287.4070">
    <property type="match status" value="1"/>
</dbReference>
<dbReference type="GO" id="GO:0032040">
    <property type="term" value="C:small-subunit processome"/>
    <property type="evidence" value="ECO:0007669"/>
    <property type="project" value="InterPro"/>
</dbReference>
<dbReference type="Proteomes" id="UP000218209">
    <property type="component" value="Unassembled WGS sequence"/>
</dbReference>
<dbReference type="InterPro" id="IPR045056">
    <property type="entry name" value="Nop56/Nop58"/>
</dbReference>
<reference evidence="9 10" key="1">
    <citation type="submission" date="2017-03" db="EMBL/GenBank/DDBJ databases">
        <title>WGS assembly of Porphyra umbilicalis.</title>
        <authorList>
            <person name="Brawley S.H."/>
            <person name="Blouin N.A."/>
            <person name="Ficko-Blean E."/>
            <person name="Wheeler G.L."/>
            <person name="Lohr M."/>
            <person name="Goodson H.V."/>
            <person name="Jenkins J.W."/>
            <person name="Blaby-Haas C.E."/>
            <person name="Helliwell K.E."/>
            <person name="Chan C."/>
            <person name="Marriage T."/>
            <person name="Bhattacharya D."/>
            <person name="Klein A.S."/>
            <person name="Badis Y."/>
            <person name="Brodie J."/>
            <person name="Cao Y."/>
            <person name="Collen J."/>
            <person name="Dittami S.M."/>
            <person name="Gachon C.M."/>
            <person name="Green B.R."/>
            <person name="Karpowicz S."/>
            <person name="Kim J.W."/>
            <person name="Kudahl U."/>
            <person name="Lin S."/>
            <person name="Michel G."/>
            <person name="Mittag M."/>
            <person name="Olson B.J."/>
            <person name="Pangilinan J."/>
            <person name="Peng Y."/>
            <person name="Qiu H."/>
            <person name="Shu S."/>
            <person name="Singer J.T."/>
            <person name="Smith A.G."/>
            <person name="Sprecher B.N."/>
            <person name="Wagner V."/>
            <person name="Wang W."/>
            <person name="Wang Z.-Y."/>
            <person name="Yan J."/>
            <person name="Yarish C."/>
            <person name="Zoeuner-Riek S."/>
            <person name="Zhuang Y."/>
            <person name="Zou Y."/>
            <person name="Lindquist E.A."/>
            <person name="Grimwood J."/>
            <person name="Barry K."/>
            <person name="Rokhsar D.S."/>
            <person name="Schmutz J."/>
            <person name="Stiller J.W."/>
            <person name="Grossman A.R."/>
            <person name="Prochnik S.E."/>
        </authorList>
    </citation>
    <scope>NUCLEOTIDE SEQUENCE [LARGE SCALE GENOMIC DNA]</scope>
    <source>
        <strain evidence="9">4086291</strain>
    </source>
</reference>
<dbReference type="GO" id="GO:0030515">
    <property type="term" value="F:snoRNA binding"/>
    <property type="evidence" value="ECO:0007669"/>
    <property type="project" value="InterPro"/>
</dbReference>
<feature type="region of interest" description="Disordered" evidence="6">
    <location>
        <begin position="458"/>
        <end position="550"/>
    </location>
</feature>
<dbReference type="EMBL" id="KV918798">
    <property type="protein sequence ID" value="OSX79056.1"/>
    <property type="molecule type" value="Genomic_DNA"/>
</dbReference>
<accession>A0A1X6PE80</accession>
<feature type="compositionally biased region" description="Low complexity" evidence="6">
    <location>
        <begin position="474"/>
        <end position="491"/>
    </location>
</feature>
<keyword evidence="7" id="KW-0732">Signal</keyword>